<dbReference type="PANTHER" id="PTHR11785">
    <property type="entry name" value="AMINO ACID TRANSPORTER"/>
    <property type="match status" value="1"/>
</dbReference>
<dbReference type="Proteomes" id="UP000051296">
    <property type="component" value="Unassembled WGS sequence"/>
</dbReference>
<feature type="transmembrane region" description="Helical" evidence="5">
    <location>
        <begin position="128"/>
        <end position="146"/>
    </location>
</feature>
<evidence type="ECO:0000313" key="7">
    <source>
        <dbReference type="Proteomes" id="UP000051296"/>
    </source>
</evidence>
<feature type="transmembrane region" description="Helical" evidence="5">
    <location>
        <begin position="284"/>
        <end position="306"/>
    </location>
</feature>
<keyword evidence="7" id="KW-1185">Reference proteome</keyword>
<dbReference type="FunCoup" id="A0A0R2FYH2">
    <property type="interactions" value="108"/>
</dbReference>
<protein>
    <submittedName>
        <fullName evidence="6">Amino acid transporter</fullName>
    </submittedName>
</protein>
<sequence>MAEAKEGLNRSMGVWAGISVVIGTVIGSGIFFKQAQVLETAGGSTAAVLAWVVGGLITLAGGLTISEIGSRIPYTGGIYIYIERIYGKFFGFLAGWAQVFFYAPAIVGSLAAYFGVLFVNFFGLPLGATKWVALAAITLISLMNMLDNRVPSAFSMVTTFIKLLPIVAILIYGLFYGRVDALGQTVNAVSQHGGNFGTAVLATLFAYDGWATLTNMGGEIKNPGKNMPRAIVGGILIVLLAYAGIAFGMMKAMPANEIVKLGDNATYAVVIKAFGDFGGRALSLAILISIAGTLNGKMLAMPRMMYAMAEHRFLPRILMKVNRFKEPVVSILVLALLAGVLLFTISADWLSNLCIFVIWIFYTATFIGLFILRYREKRAGFQQQPAEFVVPLYPIIPLVAILGALFIIISTMITNPWSSLGSICLVLIGIPVYMLIQKRQR</sequence>
<evidence type="ECO:0000256" key="4">
    <source>
        <dbReference type="ARBA" id="ARBA00023136"/>
    </source>
</evidence>
<dbReference type="OrthoDB" id="3181223at2"/>
<feature type="transmembrane region" description="Helical" evidence="5">
    <location>
        <begin position="89"/>
        <end position="122"/>
    </location>
</feature>
<dbReference type="AlphaFoldDB" id="A0A0R2FYH2"/>
<name>A0A0R2FYH2_9LACO</name>
<comment type="caution">
    <text evidence="6">The sequence shown here is derived from an EMBL/GenBank/DDBJ whole genome shotgun (WGS) entry which is preliminary data.</text>
</comment>
<gene>
    <name evidence="6" type="ORF">IV68_GL000022</name>
</gene>
<evidence type="ECO:0000256" key="2">
    <source>
        <dbReference type="ARBA" id="ARBA00022692"/>
    </source>
</evidence>
<feature type="transmembrane region" description="Helical" evidence="5">
    <location>
        <begin position="196"/>
        <end position="218"/>
    </location>
</feature>
<dbReference type="GO" id="GO:0015179">
    <property type="term" value="F:L-amino acid transmembrane transporter activity"/>
    <property type="evidence" value="ECO:0007669"/>
    <property type="project" value="TreeGrafter"/>
</dbReference>
<comment type="subcellular location">
    <subcellularLocation>
        <location evidence="1">Membrane</location>
        <topology evidence="1">Multi-pass membrane protein</topology>
    </subcellularLocation>
</comment>
<dbReference type="PATRIC" id="fig|1123500.6.peg.21"/>
<evidence type="ECO:0000256" key="5">
    <source>
        <dbReference type="SAM" id="Phobius"/>
    </source>
</evidence>
<evidence type="ECO:0000313" key="6">
    <source>
        <dbReference type="EMBL" id="KRN33224.1"/>
    </source>
</evidence>
<feature type="transmembrane region" description="Helical" evidence="5">
    <location>
        <begin position="44"/>
        <end position="68"/>
    </location>
</feature>
<dbReference type="EMBL" id="JQAX01000001">
    <property type="protein sequence ID" value="KRN33224.1"/>
    <property type="molecule type" value="Genomic_DNA"/>
</dbReference>
<dbReference type="InterPro" id="IPR050598">
    <property type="entry name" value="AminoAcid_Transporter"/>
</dbReference>
<dbReference type="eggNOG" id="COG0531">
    <property type="taxonomic scope" value="Bacteria"/>
</dbReference>
<dbReference type="Pfam" id="PF13520">
    <property type="entry name" value="AA_permease_2"/>
    <property type="match status" value="1"/>
</dbReference>
<dbReference type="Gene3D" id="1.20.1740.10">
    <property type="entry name" value="Amino acid/polyamine transporter I"/>
    <property type="match status" value="1"/>
</dbReference>
<feature type="transmembrane region" description="Helical" evidence="5">
    <location>
        <begin position="12"/>
        <end position="32"/>
    </location>
</feature>
<dbReference type="PIRSF" id="PIRSF006060">
    <property type="entry name" value="AA_transporter"/>
    <property type="match status" value="1"/>
</dbReference>
<dbReference type="STRING" id="1123500.GCA_000420365_00480"/>
<proteinExistence type="predicted"/>
<feature type="transmembrane region" description="Helical" evidence="5">
    <location>
        <begin position="230"/>
        <end position="250"/>
    </location>
</feature>
<feature type="transmembrane region" description="Helical" evidence="5">
    <location>
        <begin position="392"/>
        <end position="413"/>
    </location>
</feature>
<dbReference type="GO" id="GO:0016020">
    <property type="term" value="C:membrane"/>
    <property type="evidence" value="ECO:0007669"/>
    <property type="project" value="UniProtKB-SubCell"/>
</dbReference>
<dbReference type="InParanoid" id="A0A0R2FYH2"/>
<evidence type="ECO:0000256" key="3">
    <source>
        <dbReference type="ARBA" id="ARBA00022989"/>
    </source>
</evidence>
<evidence type="ECO:0000256" key="1">
    <source>
        <dbReference type="ARBA" id="ARBA00004141"/>
    </source>
</evidence>
<dbReference type="PANTHER" id="PTHR11785:SF512">
    <property type="entry name" value="SOBREMESA, ISOFORM B"/>
    <property type="match status" value="1"/>
</dbReference>
<reference evidence="6 7" key="1">
    <citation type="journal article" date="2015" name="Genome Announc.">
        <title>Expanding the biotechnology potential of lactobacilli through comparative genomics of 213 strains and associated genera.</title>
        <authorList>
            <person name="Sun Z."/>
            <person name="Harris H.M."/>
            <person name="McCann A."/>
            <person name="Guo C."/>
            <person name="Argimon S."/>
            <person name="Zhang W."/>
            <person name="Yang X."/>
            <person name="Jeffery I.B."/>
            <person name="Cooney J.C."/>
            <person name="Kagawa T.F."/>
            <person name="Liu W."/>
            <person name="Song Y."/>
            <person name="Salvetti E."/>
            <person name="Wrobel A."/>
            <person name="Rasinkangas P."/>
            <person name="Parkhill J."/>
            <person name="Rea M.C."/>
            <person name="O'Sullivan O."/>
            <person name="Ritari J."/>
            <person name="Douillard F.P."/>
            <person name="Paul Ross R."/>
            <person name="Yang R."/>
            <person name="Briner A.E."/>
            <person name="Felis G.E."/>
            <person name="de Vos W.M."/>
            <person name="Barrangou R."/>
            <person name="Klaenhammer T.R."/>
            <person name="Caufield P.W."/>
            <person name="Cui Y."/>
            <person name="Zhang H."/>
            <person name="O'Toole P.W."/>
        </authorList>
    </citation>
    <scope>NUCLEOTIDE SEQUENCE [LARGE SCALE GENOMIC DNA]</scope>
    <source>
        <strain evidence="6 7">DSM 20190</strain>
    </source>
</reference>
<feature type="transmembrane region" description="Helical" evidence="5">
    <location>
        <begin position="327"/>
        <end position="347"/>
    </location>
</feature>
<accession>A0A0R2FYH2</accession>
<organism evidence="6 7">
    <name type="scientific">Weissella halotolerans DSM 20190</name>
    <dbReference type="NCBI Taxonomy" id="1123500"/>
    <lineage>
        <taxon>Bacteria</taxon>
        <taxon>Bacillati</taxon>
        <taxon>Bacillota</taxon>
        <taxon>Bacilli</taxon>
        <taxon>Lactobacillales</taxon>
        <taxon>Lactobacillaceae</taxon>
        <taxon>Weissella</taxon>
    </lineage>
</organism>
<keyword evidence="2 5" id="KW-0812">Transmembrane</keyword>
<dbReference type="RefSeq" id="WP_022791275.1">
    <property type="nucleotide sequence ID" value="NZ_ATUU01000001.1"/>
</dbReference>
<keyword evidence="4 5" id="KW-0472">Membrane</keyword>
<feature type="transmembrane region" description="Helical" evidence="5">
    <location>
        <begin position="353"/>
        <end position="372"/>
    </location>
</feature>
<feature type="transmembrane region" description="Helical" evidence="5">
    <location>
        <begin position="153"/>
        <end position="176"/>
    </location>
</feature>
<dbReference type="InterPro" id="IPR002293">
    <property type="entry name" value="AA/rel_permease1"/>
</dbReference>
<feature type="transmembrane region" description="Helical" evidence="5">
    <location>
        <begin position="419"/>
        <end position="436"/>
    </location>
</feature>
<keyword evidence="3 5" id="KW-1133">Transmembrane helix</keyword>